<sequence length="343" mass="40353">MSNRALAFLILIAMCGWALGFIYYFFIANVGNLIVDVWGLEKVHIILKWEFGNNHEDICNGKCIFKWISPVNYTISASKESYKTDSVDFKLERSEVKNIKISLKREVELSEATKSNWDKILELKYKKYLGWDRENADDTKQDSNREVLGVFSSKLVSYDKAKWFRIFTFDWSEEDTLFFQDDITVGNVSYNPTDWIIIYSIWTDNLIFDLSTKMSYKLNITSKVKFVKKSWNDKYVVVADDGAYIYSSVTNDYTKNTLFDDFIILDNGKVLWLIKKDSKLKLSLLDFPDNAKNKLVLHDIATRERKVIFELDWVAEYLLFNEWIVSYADADWKTYNLKQLEIE</sequence>
<dbReference type="AlphaFoldDB" id="K2GIJ9"/>
<reference evidence="1" key="1">
    <citation type="journal article" date="2012" name="Science">
        <title>Fermentation, hydrogen, and sulfur metabolism in multiple uncultivated bacterial phyla.</title>
        <authorList>
            <person name="Wrighton K.C."/>
            <person name="Thomas B.C."/>
            <person name="Sharon I."/>
            <person name="Miller C.S."/>
            <person name="Castelle C.J."/>
            <person name="VerBerkmoes N.C."/>
            <person name="Wilkins M.J."/>
            <person name="Hettich R.L."/>
            <person name="Lipton M.S."/>
            <person name="Williams K.H."/>
            <person name="Long P.E."/>
            <person name="Banfield J.F."/>
        </authorList>
    </citation>
    <scope>NUCLEOTIDE SEQUENCE [LARGE SCALE GENOMIC DNA]</scope>
</reference>
<gene>
    <name evidence="1" type="ORF">ACD_2C00015G0003</name>
</gene>
<comment type="caution">
    <text evidence="1">The sequence shown here is derived from an EMBL/GenBank/DDBJ whole genome shotgun (WGS) entry which is preliminary data.</text>
</comment>
<evidence type="ECO:0008006" key="2">
    <source>
        <dbReference type="Google" id="ProtNLM"/>
    </source>
</evidence>
<accession>K2GIJ9</accession>
<proteinExistence type="predicted"/>
<protein>
    <recommendedName>
        <fullName evidence="2">PEGA domain-containing protein</fullName>
    </recommendedName>
</protein>
<dbReference type="EMBL" id="AMFJ01000015">
    <property type="protein sequence ID" value="EKE30274.1"/>
    <property type="molecule type" value="Genomic_DNA"/>
</dbReference>
<evidence type="ECO:0000313" key="1">
    <source>
        <dbReference type="EMBL" id="EKE30274.1"/>
    </source>
</evidence>
<name>K2GIJ9_9BACT</name>
<organism evidence="1">
    <name type="scientific">uncultured bacterium</name>
    <name type="common">gcode 4</name>
    <dbReference type="NCBI Taxonomy" id="1234023"/>
    <lineage>
        <taxon>Bacteria</taxon>
        <taxon>environmental samples</taxon>
    </lineage>
</organism>